<evidence type="ECO:0000256" key="3">
    <source>
        <dbReference type="ARBA" id="ARBA00012856"/>
    </source>
</evidence>
<comment type="similarity">
    <text evidence="2 8">Belongs to the dihydrofolate reductase family.</text>
</comment>
<evidence type="ECO:0000256" key="4">
    <source>
        <dbReference type="ARBA" id="ARBA00022563"/>
    </source>
</evidence>
<dbReference type="PROSITE" id="PS51330">
    <property type="entry name" value="DHFR_2"/>
    <property type="match status" value="1"/>
</dbReference>
<evidence type="ECO:0000256" key="5">
    <source>
        <dbReference type="ARBA" id="ARBA00022857"/>
    </source>
</evidence>
<dbReference type="PIRSF" id="PIRSF000194">
    <property type="entry name" value="DHFR"/>
    <property type="match status" value="1"/>
</dbReference>
<keyword evidence="4 8" id="KW-0554">One-carbon metabolism</keyword>
<evidence type="ECO:0000313" key="10">
    <source>
        <dbReference type="EMBL" id="PWK16445.1"/>
    </source>
</evidence>
<dbReference type="Proteomes" id="UP000245634">
    <property type="component" value="Unassembled WGS sequence"/>
</dbReference>
<dbReference type="SUPFAM" id="SSF53597">
    <property type="entry name" value="Dihydrofolate reductase-like"/>
    <property type="match status" value="1"/>
</dbReference>
<dbReference type="InterPro" id="IPR001796">
    <property type="entry name" value="DHFR_dom"/>
</dbReference>
<dbReference type="PANTHER" id="PTHR48069:SF3">
    <property type="entry name" value="DIHYDROFOLATE REDUCTASE"/>
    <property type="match status" value="1"/>
</dbReference>
<dbReference type="Pfam" id="PF00186">
    <property type="entry name" value="DHFR_1"/>
    <property type="match status" value="1"/>
</dbReference>
<dbReference type="UniPathway" id="UPA00077">
    <property type="reaction ID" value="UER00158"/>
</dbReference>
<dbReference type="CDD" id="cd00209">
    <property type="entry name" value="DHFR"/>
    <property type="match status" value="1"/>
</dbReference>
<keyword evidence="5 8" id="KW-0521">NADP</keyword>
<dbReference type="PRINTS" id="PR00070">
    <property type="entry name" value="DHFR"/>
</dbReference>
<dbReference type="EC" id="1.5.1.3" evidence="3 8"/>
<organism evidence="10 11">
    <name type="scientific">Tumebacillus permanentifrigoris</name>
    <dbReference type="NCBI Taxonomy" id="378543"/>
    <lineage>
        <taxon>Bacteria</taxon>
        <taxon>Bacillati</taxon>
        <taxon>Bacillota</taxon>
        <taxon>Bacilli</taxon>
        <taxon>Bacillales</taxon>
        <taxon>Alicyclobacillaceae</taxon>
        <taxon>Tumebacillus</taxon>
    </lineage>
</organism>
<dbReference type="GO" id="GO:0070401">
    <property type="term" value="F:NADP+ binding"/>
    <property type="evidence" value="ECO:0007669"/>
    <property type="project" value="UniProtKB-ARBA"/>
</dbReference>
<evidence type="ECO:0000256" key="7">
    <source>
        <dbReference type="ARBA" id="ARBA00025067"/>
    </source>
</evidence>
<comment type="catalytic activity">
    <reaction evidence="8">
        <text>(6S)-5,6,7,8-tetrahydrofolate + NADP(+) = 7,8-dihydrofolate + NADPH + H(+)</text>
        <dbReference type="Rhea" id="RHEA:15009"/>
        <dbReference type="ChEBI" id="CHEBI:15378"/>
        <dbReference type="ChEBI" id="CHEBI:57451"/>
        <dbReference type="ChEBI" id="CHEBI:57453"/>
        <dbReference type="ChEBI" id="CHEBI:57783"/>
        <dbReference type="ChEBI" id="CHEBI:58349"/>
        <dbReference type="EC" id="1.5.1.3"/>
    </reaction>
</comment>
<comment type="function">
    <text evidence="7 8">Key enzyme in folate metabolism. Catalyzes an essential reaction for de novo glycine and purine synthesis, and for DNA precursor synthesis.</text>
</comment>
<evidence type="ECO:0000313" key="11">
    <source>
        <dbReference type="Proteomes" id="UP000245634"/>
    </source>
</evidence>
<dbReference type="GO" id="GO:0046654">
    <property type="term" value="P:tetrahydrofolate biosynthetic process"/>
    <property type="evidence" value="ECO:0007669"/>
    <property type="project" value="UniProtKB-UniPathway"/>
</dbReference>
<comment type="caution">
    <text evidence="10">The sequence shown here is derived from an EMBL/GenBank/DDBJ whole genome shotgun (WGS) entry which is preliminary data.</text>
</comment>
<dbReference type="GO" id="GO:0046655">
    <property type="term" value="P:folic acid metabolic process"/>
    <property type="evidence" value="ECO:0007669"/>
    <property type="project" value="TreeGrafter"/>
</dbReference>
<sequence>MISMIVAMDENRVIGLDNDMPWKRNLPADLQHFKRTTMGHTVVMGRKTFESIGRPLPGRRNVVLTRQTDWHAAGVDVIHSLDEIDDEVMIIGGAELFREMLSRAERLYITVIHHRFDGDTFFPEIDRADWQLVHEQPGTVDDQNQYPHTFTTYVLKK</sequence>
<proteinExistence type="inferred from homology"/>
<keyword evidence="11" id="KW-1185">Reference proteome</keyword>
<dbReference type="Gene3D" id="3.40.430.10">
    <property type="entry name" value="Dihydrofolate Reductase, subunit A"/>
    <property type="match status" value="1"/>
</dbReference>
<name>A0A316DEQ4_9BACL</name>
<dbReference type="AlphaFoldDB" id="A0A316DEQ4"/>
<comment type="pathway">
    <text evidence="1 8">Cofactor biosynthesis; tetrahydrofolate biosynthesis; 5,6,7,8-tetrahydrofolate from 7,8-dihydrofolate: step 1/1.</text>
</comment>
<dbReference type="FunFam" id="3.40.430.10:FF:000001">
    <property type="entry name" value="Dihydrofolate reductase"/>
    <property type="match status" value="1"/>
</dbReference>
<protein>
    <recommendedName>
        <fullName evidence="3 8">Dihydrofolate reductase</fullName>
        <ecNumber evidence="3 8">1.5.1.3</ecNumber>
    </recommendedName>
</protein>
<dbReference type="InterPro" id="IPR012259">
    <property type="entry name" value="DHFR"/>
</dbReference>
<accession>A0A316DEQ4</accession>
<dbReference type="GO" id="GO:0046452">
    <property type="term" value="P:dihydrofolate metabolic process"/>
    <property type="evidence" value="ECO:0007669"/>
    <property type="project" value="TreeGrafter"/>
</dbReference>
<keyword evidence="6 8" id="KW-0560">Oxidoreductase</keyword>
<gene>
    <name evidence="10" type="ORF">C7459_101309</name>
</gene>
<dbReference type="GO" id="GO:0005829">
    <property type="term" value="C:cytosol"/>
    <property type="evidence" value="ECO:0007669"/>
    <property type="project" value="TreeGrafter"/>
</dbReference>
<dbReference type="OrthoDB" id="9804315at2"/>
<dbReference type="PANTHER" id="PTHR48069">
    <property type="entry name" value="DIHYDROFOLATE REDUCTASE"/>
    <property type="match status" value="1"/>
</dbReference>
<evidence type="ECO:0000256" key="6">
    <source>
        <dbReference type="ARBA" id="ARBA00023002"/>
    </source>
</evidence>
<dbReference type="InterPro" id="IPR024072">
    <property type="entry name" value="DHFR-like_dom_sf"/>
</dbReference>
<dbReference type="GO" id="GO:0004146">
    <property type="term" value="F:dihydrofolate reductase activity"/>
    <property type="evidence" value="ECO:0007669"/>
    <property type="project" value="UniProtKB-EC"/>
</dbReference>
<evidence type="ECO:0000256" key="8">
    <source>
        <dbReference type="PIRNR" id="PIRNR000194"/>
    </source>
</evidence>
<evidence type="ECO:0000256" key="1">
    <source>
        <dbReference type="ARBA" id="ARBA00004903"/>
    </source>
</evidence>
<dbReference type="GO" id="GO:0006730">
    <property type="term" value="P:one-carbon metabolic process"/>
    <property type="evidence" value="ECO:0007669"/>
    <property type="project" value="UniProtKB-KW"/>
</dbReference>
<evidence type="ECO:0000259" key="9">
    <source>
        <dbReference type="PROSITE" id="PS51330"/>
    </source>
</evidence>
<feature type="domain" description="DHFR" evidence="9">
    <location>
        <begin position="1"/>
        <end position="155"/>
    </location>
</feature>
<reference evidence="10 11" key="1">
    <citation type="submission" date="2018-05" db="EMBL/GenBank/DDBJ databases">
        <title>Genomic Encyclopedia of Type Strains, Phase IV (KMG-IV): sequencing the most valuable type-strain genomes for metagenomic binning, comparative biology and taxonomic classification.</title>
        <authorList>
            <person name="Goeker M."/>
        </authorList>
    </citation>
    <scope>NUCLEOTIDE SEQUENCE [LARGE SCALE GENOMIC DNA]</scope>
    <source>
        <strain evidence="10 11">DSM 18773</strain>
    </source>
</reference>
<dbReference type="RefSeq" id="WP_109685545.1">
    <property type="nucleotide sequence ID" value="NZ_QGGL01000001.1"/>
</dbReference>
<dbReference type="EMBL" id="QGGL01000001">
    <property type="protein sequence ID" value="PWK16445.1"/>
    <property type="molecule type" value="Genomic_DNA"/>
</dbReference>
<evidence type="ECO:0000256" key="2">
    <source>
        <dbReference type="ARBA" id="ARBA00009539"/>
    </source>
</evidence>